<protein>
    <submittedName>
        <fullName evidence="2">PTS sugar transporter subunit IIA</fullName>
    </submittedName>
</protein>
<dbReference type="InterPro" id="IPR002178">
    <property type="entry name" value="PTS_EIIA_type-2_dom"/>
</dbReference>
<dbReference type="InterPro" id="IPR051541">
    <property type="entry name" value="PTS_SugarTrans_NitroReg"/>
</dbReference>
<evidence type="ECO:0000259" key="1">
    <source>
        <dbReference type="PROSITE" id="PS51094"/>
    </source>
</evidence>
<sequence length="153" mass="16497">MAELLYDKDLTVIIDEPVDCEHVESVLAQVLLDRGLVRDTYAQAIADREKSYPTGLDAGGICLAMPHCDVEHVVSGAICVGVLKSPVAWGRMDAPEETCEVSLVVMLALNEAHAHLEMLQKVVGLIQDQDLMGRIVASSTPAEAYELIGARLA</sequence>
<dbReference type="SUPFAM" id="SSF55804">
    <property type="entry name" value="Phoshotransferase/anion transport protein"/>
    <property type="match status" value="1"/>
</dbReference>
<dbReference type="AlphaFoldDB" id="A0A9D2EXU5"/>
<dbReference type="CDD" id="cd00211">
    <property type="entry name" value="PTS_IIA_fru"/>
    <property type="match status" value="1"/>
</dbReference>
<evidence type="ECO:0000313" key="2">
    <source>
        <dbReference type="EMBL" id="HIZ45768.1"/>
    </source>
</evidence>
<dbReference type="InterPro" id="IPR016152">
    <property type="entry name" value="PTrfase/Anion_transptr"/>
</dbReference>
<dbReference type="EMBL" id="DXBM01000019">
    <property type="protein sequence ID" value="HIZ45768.1"/>
    <property type="molecule type" value="Genomic_DNA"/>
</dbReference>
<dbReference type="Proteomes" id="UP000824062">
    <property type="component" value="Unassembled WGS sequence"/>
</dbReference>
<gene>
    <name evidence="2" type="ORF">IAA19_01950</name>
</gene>
<dbReference type="PANTHER" id="PTHR47738">
    <property type="entry name" value="PTS SYSTEM FRUCTOSE-LIKE EIIA COMPONENT-RELATED"/>
    <property type="match status" value="1"/>
</dbReference>
<name>A0A9D2EXU5_9ACTN</name>
<comment type="caution">
    <text evidence="2">The sequence shown here is derived from an EMBL/GenBank/DDBJ whole genome shotgun (WGS) entry which is preliminary data.</text>
</comment>
<accession>A0A9D2EXU5</accession>
<dbReference type="PROSITE" id="PS51094">
    <property type="entry name" value="PTS_EIIA_TYPE_2"/>
    <property type="match status" value="1"/>
</dbReference>
<keyword evidence="2" id="KW-0813">Transport</keyword>
<evidence type="ECO:0000313" key="3">
    <source>
        <dbReference type="Proteomes" id="UP000824062"/>
    </source>
</evidence>
<proteinExistence type="predicted"/>
<keyword evidence="2" id="KW-0762">Sugar transport</keyword>
<dbReference type="Gene3D" id="3.40.930.10">
    <property type="entry name" value="Mannitol-specific EII, Chain A"/>
    <property type="match status" value="1"/>
</dbReference>
<dbReference type="Pfam" id="PF00359">
    <property type="entry name" value="PTS_EIIA_2"/>
    <property type="match status" value="1"/>
</dbReference>
<feature type="domain" description="PTS EIIA type-2" evidence="1">
    <location>
        <begin position="3"/>
        <end position="151"/>
    </location>
</feature>
<dbReference type="PANTHER" id="PTHR47738:SF3">
    <property type="entry name" value="PHOSPHOTRANSFERASE SYSTEM MANNITOL_FRUCTOSE-SPECIFIC IIA DOMAIN CONTAINING PROTEIN"/>
    <property type="match status" value="1"/>
</dbReference>
<reference evidence="2" key="1">
    <citation type="journal article" date="2021" name="PeerJ">
        <title>Extensive microbial diversity within the chicken gut microbiome revealed by metagenomics and culture.</title>
        <authorList>
            <person name="Gilroy R."/>
            <person name="Ravi A."/>
            <person name="Getino M."/>
            <person name="Pursley I."/>
            <person name="Horton D.L."/>
            <person name="Alikhan N.F."/>
            <person name="Baker D."/>
            <person name="Gharbi K."/>
            <person name="Hall N."/>
            <person name="Watson M."/>
            <person name="Adriaenssens E.M."/>
            <person name="Foster-Nyarko E."/>
            <person name="Jarju S."/>
            <person name="Secka A."/>
            <person name="Antonio M."/>
            <person name="Oren A."/>
            <person name="Chaudhuri R.R."/>
            <person name="La Ragione R."/>
            <person name="Hildebrand F."/>
            <person name="Pallen M.J."/>
        </authorList>
    </citation>
    <scope>NUCLEOTIDE SEQUENCE</scope>
    <source>
        <strain evidence="2">ChiHjej12B11-14209</strain>
    </source>
</reference>
<organism evidence="2 3">
    <name type="scientific">Candidatus Olsenella pullistercoris</name>
    <dbReference type="NCBI Taxonomy" id="2838712"/>
    <lineage>
        <taxon>Bacteria</taxon>
        <taxon>Bacillati</taxon>
        <taxon>Actinomycetota</taxon>
        <taxon>Coriobacteriia</taxon>
        <taxon>Coriobacteriales</taxon>
        <taxon>Atopobiaceae</taxon>
        <taxon>Olsenella</taxon>
    </lineage>
</organism>
<reference evidence="2" key="2">
    <citation type="submission" date="2021-04" db="EMBL/GenBank/DDBJ databases">
        <authorList>
            <person name="Gilroy R."/>
        </authorList>
    </citation>
    <scope>NUCLEOTIDE SEQUENCE</scope>
    <source>
        <strain evidence="2">ChiHjej12B11-14209</strain>
    </source>
</reference>